<dbReference type="EMBL" id="CP099489">
    <property type="protein sequence ID" value="USQ79075.1"/>
    <property type="molecule type" value="Genomic_DNA"/>
</dbReference>
<dbReference type="InterPro" id="IPR017439">
    <property type="entry name" value="Amidohydrolase"/>
</dbReference>
<dbReference type="Pfam" id="PF07687">
    <property type="entry name" value="M20_dimer"/>
    <property type="match status" value="1"/>
</dbReference>
<dbReference type="RefSeq" id="WP_252591990.1">
    <property type="nucleotide sequence ID" value="NZ_CP099489.1"/>
</dbReference>
<protein>
    <submittedName>
        <fullName evidence="2">M20 family metallopeptidase</fullName>
    </submittedName>
</protein>
<organism evidence="2 3">
    <name type="scientific">Ornithinimicrobium faecis</name>
    <dbReference type="NCBI Taxonomy" id="2934158"/>
    <lineage>
        <taxon>Bacteria</taxon>
        <taxon>Bacillati</taxon>
        <taxon>Actinomycetota</taxon>
        <taxon>Actinomycetes</taxon>
        <taxon>Micrococcales</taxon>
        <taxon>Ornithinimicrobiaceae</taxon>
        <taxon>Ornithinimicrobium</taxon>
    </lineage>
</organism>
<keyword evidence="3" id="KW-1185">Reference proteome</keyword>
<dbReference type="PIRSF" id="PIRSF005962">
    <property type="entry name" value="Pept_M20D_amidohydro"/>
    <property type="match status" value="1"/>
</dbReference>
<dbReference type="PANTHER" id="PTHR11014">
    <property type="entry name" value="PEPTIDASE M20 FAMILY MEMBER"/>
    <property type="match status" value="1"/>
</dbReference>
<dbReference type="InterPro" id="IPR011650">
    <property type="entry name" value="Peptidase_M20_dimer"/>
</dbReference>
<sequence length="403" mass="42373">MSTPHTDPSPGHLSELHRQWLAALEPELPGALEVRRRVHADPHLSGAEGPTAELVAAALGIAMEPVAQTGRAGRTGPDQGPSVLLRAELDALPVNEATGVDWAADTGRMHACGHDVHLAALVAVVRAAAHLDLPLGLVPVLQPREETYPSGAQDVVASGLLARHETVAAIGAHVHPGVPAGQVATGAGVVNAASDEIEIVLTGNGGHGAYPHHAADPVSALGHIVLGLPEVVRRTVSPMHAATISVGHVQAGEASANVLPSQARLLATMRTTDDRDRRAIPEQVRRLAEHQAQAFGVTADVRIIAGEPVLYNDPDLVERVDGWLERTGVVPTEPMRSLGADDFSFFGELVPSVMCFVGVRVEGHDETPPPLHHPRFLPVDDAVGDVARTLINGYLAAVELHHR</sequence>
<dbReference type="PANTHER" id="PTHR11014:SF63">
    <property type="entry name" value="METALLOPEPTIDASE, PUTATIVE (AFU_ORTHOLOGUE AFUA_6G09600)-RELATED"/>
    <property type="match status" value="1"/>
</dbReference>
<accession>A0ABY4YQM4</accession>
<evidence type="ECO:0000313" key="3">
    <source>
        <dbReference type="Proteomes" id="UP001056455"/>
    </source>
</evidence>
<evidence type="ECO:0000313" key="2">
    <source>
        <dbReference type="EMBL" id="USQ79075.1"/>
    </source>
</evidence>
<dbReference type="Gene3D" id="3.40.630.10">
    <property type="entry name" value="Zn peptidases"/>
    <property type="match status" value="1"/>
</dbReference>
<proteinExistence type="predicted"/>
<dbReference type="Proteomes" id="UP001056455">
    <property type="component" value="Chromosome"/>
</dbReference>
<dbReference type="SUPFAM" id="SSF53187">
    <property type="entry name" value="Zn-dependent exopeptidases"/>
    <property type="match status" value="1"/>
</dbReference>
<dbReference type="Gene3D" id="3.30.70.360">
    <property type="match status" value="1"/>
</dbReference>
<dbReference type="InterPro" id="IPR002933">
    <property type="entry name" value="Peptidase_M20"/>
</dbReference>
<dbReference type="Pfam" id="PF01546">
    <property type="entry name" value="Peptidase_M20"/>
    <property type="match status" value="1"/>
</dbReference>
<evidence type="ECO:0000259" key="1">
    <source>
        <dbReference type="Pfam" id="PF07687"/>
    </source>
</evidence>
<feature type="domain" description="Peptidase M20 dimerisation" evidence="1">
    <location>
        <begin position="197"/>
        <end position="292"/>
    </location>
</feature>
<reference evidence="2" key="1">
    <citation type="submission" date="2022-06" db="EMBL/GenBank/DDBJ databases">
        <title>Ornithinimicrobium HY1793.</title>
        <authorList>
            <person name="Huang Y."/>
        </authorList>
    </citation>
    <scope>NUCLEOTIDE SEQUENCE</scope>
    <source>
        <strain evidence="2">HY1793</strain>
    </source>
</reference>
<dbReference type="SUPFAM" id="SSF55031">
    <property type="entry name" value="Bacterial exopeptidase dimerisation domain"/>
    <property type="match status" value="1"/>
</dbReference>
<gene>
    <name evidence="2" type="ORF">NF556_15835</name>
</gene>
<name>A0ABY4YQM4_9MICO</name>
<dbReference type="InterPro" id="IPR036264">
    <property type="entry name" value="Bact_exopeptidase_dim_dom"/>
</dbReference>
<dbReference type="NCBIfam" id="TIGR01891">
    <property type="entry name" value="amidohydrolases"/>
    <property type="match status" value="1"/>
</dbReference>